<evidence type="ECO:0000256" key="4">
    <source>
        <dbReference type="ARBA" id="ARBA00014804"/>
    </source>
</evidence>
<dbReference type="InterPro" id="IPR036224">
    <property type="entry name" value="GINS_bundle-like_dom_sf"/>
</dbReference>
<evidence type="ECO:0000256" key="1">
    <source>
        <dbReference type="ARBA" id="ARBA00004123"/>
    </source>
</evidence>
<dbReference type="Gene3D" id="3.40.5.60">
    <property type="match status" value="1"/>
</dbReference>
<keyword evidence="9" id="KW-0175">Coiled coil</keyword>
<dbReference type="InterPro" id="IPR021151">
    <property type="entry name" value="GINS_A"/>
</dbReference>
<evidence type="ECO:0000256" key="5">
    <source>
        <dbReference type="ARBA" id="ARBA00022454"/>
    </source>
</evidence>
<dbReference type="Gene3D" id="1.20.58.1030">
    <property type="match status" value="1"/>
</dbReference>
<evidence type="ECO:0000256" key="2">
    <source>
        <dbReference type="ARBA" id="ARBA00004286"/>
    </source>
</evidence>
<dbReference type="PIRSF" id="PIRSF007764">
    <property type="entry name" value="Sld5"/>
    <property type="match status" value="1"/>
</dbReference>
<dbReference type="CDD" id="cd11711">
    <property type="entry name" value="GINS_A_Sld5"/>
    <property type="match status" value="1"/>
</dbReference>
<dbReference type="SUPFAM" id="SSF158573">
    <property type="entry name" value="GINS helical bundle-like"/>
    <property type="match status" value="1"/>
</dbReference>
<evidence type="ECO:0000259" key="10">
    <source>
        <dbReference type="Pfam" id="PF05916"/>
    </source>
</evidence>
<reference evidence="12 13" key="1">
    <citation type="submission" date="2024-11" db="EMBL/GenBank/DDBJ databases">
        <title>Chromosome-level genome assembly of the freshwater bivalve Anodonta woodiana.</title>
        <authorList>
            <person name="Chen X."/>
        </authorList>
    </citation>
    <scope>NUCLEOTIDE SEQUENCE [LARGE SCALE GENOMIC DNA]</scope>
    <source>
        <strain evidence="12">MN2024</strain>
        <tissue evidence="12">Gills</tissue>
    </source>
</reference>
<dbReference type="Pfam" id="PF05916">
    <property type="entry name" value="Sld5"/>
    <property type="match status" value="1"/>
</dbReference>
<feature type="domain" description="DNA replication complex GINS protein SLD5 C-terminal" evidence="11">
    <location>
        <begin position="162"/>
        <end position="220"/>
    </location>
</feature>
<protein>
    <recommendedName>
        <fullName evidence="4 8">DNA replication complex GINS protein SLD5</fullName>
    </recommendedName>
</protein>
<accession>A0ABD3VSK8</accession>
<evidence type="ECO:0000256" key="6">
    <source>
        <dbReference type="ARBA" id="ARBA00022705"/>
    </source>
</evidence>
<evidence type="ECO:0000256" key="8">
    <source>
        <dbReference type="PIRNR" id="PIRNR007764"/>
    </source>
</evidence>
<dbReference type="InterPro" id="IPR008591">
    <property type="entry name" value="GINS_Sld5"/>
</dbReference>
<dbReference type="AlphaFoldDB" id="A0ABD3VSK8"/>
<feature type="domain" description="GINS subunit" evidence="10">
    <location>
        <begin position="67"/>
        <end position="141"/>
    </location>
</feature>
<evidence type="ECO:0000256" key="7">
    <source>
        <dbReference type="ARBA" id="ARBA00023242"/>
    </source>
</evidence>
<dbReference type="Pfam" id="PF16922">
    <property type="entry name" value="SLD5_C"/>
    <property type="match status" value="1"/>
</dbReference>
<dbReference type="SUPFAM" id="SSF160059">
    <property type="entry name" value="PriA/YqbF domain"/>
    <property type="match status" value="1"/>
</dbReference>
<proteinExistence type="inferred from homology"/>
<dbReference type="InterPro" id="IPR038749">
    <property type="entry name" value="Sld5_GINS_A"/>
</dbReference>
<dbReference type="EMBL" id="JBJQND010000010">
    <property type="protein sequence ID" value="KAL3864572.1"/>
    <property type="molecule type" value="Genomic_DNA"/>
</dbReference>
<keyword evidence="5" id="KW-0158">Chromosome</keyword>
<organism evidence="12 13">
    <name type="scientific">Sinanodonta woodiana</name>
    <name type="common">Chinese pond mussel</name>
    <name type="synonym">Anodonta woodiana</name>
    <dbReference type="NCBI Taxonomy" id="1069815"/>
    <lineage>
        <taxon>Eukaryota</taxon>
        <taxon>Metazoa</taxon>
        <taxon>Spiralia</taxon>
        <taxon>Lophotrochozoa</taxon>
        <taxon>Mollusca</taxon>
        <taxon>Bivalvia</taxon>
        <taxon>Autobranchia</taxon>
        <taxon>Heteroconchia</taxon>
        <taxon>Palaeoheterodonta</taxon>
        <taxon>Unionida</taxon>
        <taxon>Unionoidea</taxon>
        <taxon>Unionidae</taxon>
        <taxon>Unioninae</taxon>
        <taxon>Sinanodonta</taxon>
    </lineage>
</organism>
<dbReference type="CDD" id="cd21692">
    <property type="entry name" value="GINS_B_Sld5"/>
    <property type="match status" value="1"/>
</dbReference>
<evidence type="ECO:0000259" key="11">
    <source>
        <dbReference type="Pfam" id="PF16922"/>
    </source>
</evidence>
<dbReference type="PANTHER" id="PTHR21206">
    <property type="entry name" value="SLD5 PROTEIN"/>
    <property type="match status" value="1"/>
</dbReference>
<keyword evidence="13" id="KW-1185">Reference proteome</keyword>
<dbReference type="InterPro" id="IPR031633">
    <property type="entry name" value="SLD5_C"/>
</dbReference>
<keyword evidence="7 8" id="KW-0539">Nucleus</keyword>
<evidence type="ECO:0000256" key="9">
    <source>
        <dbReference type="SAM" id="Coils"/>
    </source>
</evidence>
<comment type="similarity">
    <text evidence="3 8">Belongs to the GINS4/SLD5 family.</text>
</comment>
<dbReference type="PANTHER" id="PTHR21206:SF0">
    <property type="entry name" value="DNA REPLICATION COMPLEX GINS PROTEIN SLD5"/>
    <property type="match status" value="1"/>
</dbReference>
<evidence type="ECO:0000313" key="12">
    <source>
        <dbReference type="EMBL" id="KAL3864572.1"/>
    </source>
</evidence>
<dbReference type="FunFam" id="1.20.58.1030:FF:000002">
    <property type="entry name" value="DNA replication complex GINS protein SLD5"/>
    <property type="match status" value="1"/>
</dbReference>
<dbReference type="GO" id="GO:0006260">
    <property type="term" value="P:DNA replication"/>
    <property type="evidence" value="ECO:0007669"/>
    <property type="project" value="UniProtKB-KW"/>
</dbReference>
<evidence type="ECO:0000256" key="3">
    <source>
        <dbReference type="ARBA" id="ARBA00008187"/>
    </source>
</evidence>
<keyword evidence="6 8" id="KW-0235">DNA replication</keyword>
<feature type="coiled-coil region" evidence="9">
    <location>
        <begin position="41"/>
        <end position="68"/>
    </location>
</feature>
<dbReference type="GO" id="GO:0000811">
    <property type="term" value="C:GINS complex"/>
    <property type="evidence" value="ECO:0007669"/>
    <property type="project" value="UniProtKB-UniRule"/>
</dbReference>
<dbReference type="Proteomes" id="UP001634394">
    <property type="component" value="Unassembled WGS sequence"/>
</dbReference>
<dbReference type="FunFam" id="3.40.5.60:FF:000001">
    <property type="entry name" value="DNA replication complex GINS protein SLD5"/>
    <property type="match status" value="1"/>
</dbReference>
<name>A0ABD3VSK8_SINWO</name>
<comment type="function">
    <text evidence="8">The GINS complex plays an essential role in the initiation of DNA replication.</text>
</comment>
<gene>
    <name evidence="12" type="ORF">ACJMK2_006238</name>
</gene>
<comment type="subcellular location">
    <subcellularLocation>
        <location evidence="2">Chromosome</location>
    </subcellularLocation>
    <subcellularLocation>
        <location evidence="1 8">Nucleus</location>
    </subcellularLocation>
</comment>
<evidence type="ECO:0000313" key="13">
    <source>
        <dbReference type="Proteomes" id="UP001634394"/>
    </source>
</evidence>
<comment type="caution">
    <text evidence="12">The sequence shown here is derived from an EMBL/GenBank/DDBJ whole genome shotgun (WGS) entry which is preliminary data.</text>
</comment>
<sequence length="220" mass="25433">MSSLEELEDESGDEVETMTAAEVLSKLEEAWLNEKFAEDLLEAKTDLVECMMEQISEMEDNIHRAKKGDFKVSIHRLEIDRIRYVLSSYLRSRLTKIEKFATHLLEEEKLRKDDEPSKLSPEEFTFAKDYDKLLESHLRNLALRHMPAHIQTLDPKQTAVRPNLDKYVFLRVNEDTEGVLVEEETLDTGEEIVDMKKGDQHIMRYRPVAPLVASGAVSLI</sequence>